<sequence length="140" mass="14750">MAAWAAIALAKPTARTLTAKNAFIQPVFEAALTRSKNALPTSSSLNEARPPASRLASQVWAMNRKATMNSEPIIALPAGFFLPVDSSARVEIPSNPRKLSTAIDSAEAIRGALTVPGFQIGVVLQPTLGNDPPLMARTAM</sequence>
<organism evidence="1 2">
    <name type="scientific">Mycolicibacterium anyangense</name>
    <dbReference type="NCBI Taxonomy" id="1431246"/>
    <lineage>
        <taxon>Bacteria</taxon>
        <taxon>Bacillati</taxon>
        <taxon>Actinomycetota</taxon>
        <taxon>Actinomycetes</taxon>
        <taxon>Mycobacteriales</taxon>
        <taxon>Mycobacteriaceae</taxon>
        <taxon>Mycolicibacterium</taxon>
    </lineage>
</organism>
<accession>A0A6N4W5K3</accession>
<protein>
    <submittedName>
        <fullName evidence="1">Uncharacterized protein</fullName>
    </submittedName>
</protein>
<dbReference type="EMBL" id="AP022620">
    <property type="protein sequence ID" value="BBZ75322.1"/>
    <property type="molecule type" value="Genomic_DNA"/>
</dbReference>
<keyword evidence="2" id="KW-1185">Reference proteome</keyword>
<evidence type="ECO:0000313" key="2">
    <source>
        <dbReference type="Proteomes" id="UP000467249"/>
    </source>
</evidence>
<proteinExistence type="predicted"/>
<dbReference type="AlphaFoldDB" id="A0A6N4W5K3"/>
<dbReference type="Proteomes" id="UP000467249">
    <property type="component" value="Chromosome"/>
</dbReference>
<reference evidence="1 2" key="1">
    <citation type="journal article" date="2019" name="Emerg. Microbes Infect.">
        <title>Comprehensive subspecies identification of 175 nontuberculous mycobacteria species based on 7547 genomic profiles.</title>
        <authorList>
            <person name="Matsumoto Y."/>
            <person name="Kinjo T."/>
            <person name="Motooka D."/>
            <person name="Nabeya D."/>
            <person name="Jung N."/>
            <person name="Uechi K."/>
            <person name="Horii T."/>
            <person name="Iida T."/>
            <person name="Fujita J."/>
            <person name="Nakamura S."/>
        </authorList>
    </citation>
    <scope>NUCLEOTIDE SEQUENCE [LARGE SCALE GENOMIC DNA]</scope>
    <source>
        <strain evidence="1 2">JCM 30275</strain>
    </source>
</reference>
<evidence type="ECO:0000313" key="1">
    <source>
        <dbReference type="EMBL" id="BBZ75322.1"/>
    </source>
</evidence>
<name>A0A6N4W5K3_9MYCO</name>
<gene>
    <name evidence="1" type="ORF">MANY_06590</name>
</gene>
<dbReference type="KEGG" id="many:MANY_06590"/>